<gene>
    <name evidence="4" type="ORF">BI198_05585</name>
</gene>
<keyword evidence="1" id="KW-0472">Membrane</keyword>
<organism evidence="4 5">
    <name type="scientific">Rheinheimera salexigens</name>
    <dbReference type="NCBI Taxonomy" id="1628148"/>
    <lineage>
        <taxon>Bacteria</taxon>
        <taxon>Pseudomonadati</taxon>
        <taxon>Pseudomonadota</taxon>
        <taxon>Gammaproteobacteria</taxon>
        <taxon>Chromatiales</taxon>
        <taxon>Chromatiaceae</taxon>
        <taxon>Rheinheimera</taxon>
    </lineage>
</organism>
<keyword evidence="1" id="KW-1133">Transmembrane helix</keyword>
<evidence type="ECO:0000313" key="5">
    <source>
        <dbReference type="Proteomes" id="UP000242258"/>
    </source>
</evidence>
<feature type="transmembrane region" description="Helical" evidence="1">
    <location>
        <begin position="112"/>
        <end position="131"/>
    </location>
</feature>
<evidence type="ECO:0000313" key="4">
    <source>
        <dbReference type="EMBL" id="OEY69105.1"/>
    </source>
</evidence>
<dbReference type="InterPro" id="IPR016937">
    <property type="entry name" value="UCP029727"/>
</dbReference>
<reference evidence="5" key="1">
    <citation type="submission" date="2016-09" db="EMBL/GenBank/DDBJ databases">
        <authorList>
            <person name="Wan X."/>
            <person name="Hou S."/>
        </authorList>
    </citation>
    <scope>NUCLEOTIDE SEQUENCE [LARGE SCALE GENOMIC DNA]</scope>
    <source>
        <strain evidence="5">KH87</strain>
    </source>
</reference>
<proteinExistence type="predicted"/>
<accession>A0A1E7Q4K6</accession>
<dbReference type="AlphaFoldDB" id="A0A1E7Q4K6"/>
<feature type="transmembrane region" description="Helical" evidence="1">
    <location>
        <begin position="43"/>
        <end position="64"/>
    </location>
</feature>
<feature type="transmembrane region" description="Helical" evidence="1">
    <location>
        <begin position="194"/>
        <end position="213"/>
    </location>
</feature>
<protein>
    <recommendedName>
        <fullName evidence="6">DUF2914 domain-containing protein</fullName>
    </recommendedName>
</protein>
<dbReference type="InterPro" id="IPR045968">
    <property type="entry name" value="DUF5924"/>
</dbReference>
<evidence type="ECO:0000259" key="3">
    <source>
        <dbReference type="Pfam" id="PF19346"/>
    </source>
</evidence>
<dbReference type="Pfam" id="PF19346">
    <property type="entry name" value="DUF5924"/>
    <property type="match status" value="1"/>
</dbReference>
<dbReference type="STRING" id="1628148.BI198_05585"/>
<name>A0A1E7Q4K6_9GAMM</name>
<feature type="transmembrane region" description="Helical" evidence="1">
    <location>
        <begin position="167"/>
        <end position="187"/>
    </location>
</feature>
<comment type="caution">
    <text evidence="4">The sequence shown here is derived from an EMBL/GenBank/DDBJ whole genome shotgun (WGS) entry which is preliminary data.</text>
</comment>
<dbReference type="PIRSF" id="PIRSF029727">
    <property type="entry name" value="UCP029727"/>
    <property type="match status" value="1"/>
</dbReference>
<dbReference type="Pfam" id="PF11141">
    <property type="entry name" value="DUF2914"/>
    <property type="match status" value="1"/>
</dbReference>
<dbReference type="OrthoDB" id="6934181at2"/>
<dbReference type="InterPro" id="IPR022606">
    <property type="entry name" value="DUF2914"/>
</dbReference>
<keyword evidence="5" id="KW-1185">Reference proteome</keyword>
<feature type="domain" description="DUF5924" evidence="3">
    <location>
        <begin position="1"/>
        <end position="259"/>
    </location>
</feature>
<evidence type="ECO:0000259" key="2">
    <source>
        <dbReference type="Pfam" id="PF11141"/>
    </source>
</evidence>
<dbReference type="RefSeq" id="WP_070048671.1">
    <property type="nucleotide sequence ID" value="NZ_CBCSDO010000003.1"/>
</dbReference>
<sequence length="337" mass="38332">MNFLKSLINQFAHLMQNRPGLMAVLAFSSGVASYVLVDRKESLAQFIALFLLFSWLWLLIDNWLRERVEQHFGVAMSPNIMRFVLQMVQQESLFFALPFFLAVTSWDHPQAIFTALIIFCAFISLIDPLYYKKLAPNRTLFVVFHAFALFVVLLVILPILLNLTTSQSLAAALIAAIVLTIPSLGNLMQNGRWWRLPVSILLLCVLSAGLWQLRSWVPPAALRLTGITLSHEVDLEQRQPGASIKQLDAYTLHHQGLYTWTAVKAPRGLNEKIFHVWLLNNKEVDRITLDIKGGRDQGYRAWTHKLNFPSNPVGKWQVKVVTESEQLIGLTRFTVSP</sequence>
<keyword evidence="1" id="KW-0812">Transmembrane</keyword>
<feature type="transmembrane region" description="Helical" evidence="1">
    <location>
        <begin position="20"/>
        <end position="37"/>
    </location>
</feature>
<evidence type="ECO:0008006" key="6">
    <source>
        <dbReference type="Google" id="ProtNLM"/>
    </source>
</evidence>
<evidence type="ECO:0000256" key="1">
    <source>
        <dbReference type="SAM" id="Phobius"/>
    </source>
</evidence>
<feature type="domain" description="DUF2914" evidence="2">
    <location>
        <begin position="271"/>
        <end position="335"/>
    </location>
</feature>
<feature type="transmembrane region" description="Helical" evidence="1">
    <location>
        <begin position="140"/>
        <end position="161"/>
    </location>
</feature>
<dbReference type="EMBL" id="MKEK01000001">
    <property type="protein sequence ID" value="OEY69105.1"/>
    <property type="molecule type" value="Genomic_DNA"/>
</dbReference>
<dbReference type="Proteomes" id="UP000242258">
    <property type="component" value="Unassembled WGS sequence"/>
</dbReference>